<dbReference type="EMBL" id="JAUEDM010000009">
    <property type="protein sequence ID" value="KAK3312145.1"/>
    <property type="molecule type" value="Genomic_DNA"/>
</dbReference>
<name>A0AAE0HSM7_9PEZI</name>
<gene>
    <name evidence="2" type="ORF">B0H66DRAFT_538443</name>
</gene>
<sequence length="281" mass="31055">MSGSSSGKGLGRGTKKGSNSLRLPKLVVPPQELEPGSSSPSTPSSPPLKLGRVVCLHITASTFESFEIQCANSDKFSELGSDDLYIWTIRRLDILRGADPSVISSDMLGKTLDHLGEMNLLNKRVLRHERELAIVLLSGLQATIESMIQRQQPLLLSDDIALLIRMFDELWIPESEIAFLAHICSPFQEDNQLKKLFLGPRLTPAIPLRVRILPSNSWNSIASASQSDDDVIVYRHASSEELDVWWGKFADGGEHAALRPASRYWRGHGSTAVPEPVYLFS</sequence>
<protein>
    <submittedName>
        <fullName evidence="2">Uncharacterized protein</fullName>
    </submittedName>
</protein>
<comment type="caution">
    <text evidence="2">The sequence shown here is derived from an EMBL/GenBank/DDBJ whole genome shotgun (WGS) entry which is preliminary data.</text>
</comment>
<keyword evidence="3" id="KW-1185">Reference proteome</keyword>
<proteinExistence type="predicted"/>
<reference evidence="2" key="2">
    <citation type="submission" date="2023-06" db="EMBL/GenBank/DDBJ databases">
        <authorList>
            <consortium name="Lawrence Berkeley National Laboratory"/>
            <person name="Haridas S."/>
            <person name="Hensen N."/>
            <person name="Bonometti L."/>
            <person name="Westerberg I."/>
            <person name="Brannstrom I.O."/>
            <person name="Guillou S."/>
            <person name="Cros-Aarteil S."/>
            <person name="Calhoun S."/>
            <person name="Kuo A."/>
            <person name="Mondo S."/>
            <person name="Pangilinan J."/>
            <person name="Riley R."/>
            <person name="Labutti K."/>
            <person name="Andreopoulos B."/>
            <person name="Lipzen A."/>
            <person name="Chen C."/>
            <person name="Yanf M."/>
            <person name="Daum C."/>
            <person name="Ng V."/>
            <person name="Clum A."/>
            <person name="Steindorff A."/>
            <person name="Ohm R."/>
            <person name="Martin F."/>
            <person name="Silar P."/>
            <person name="Natvig D."/>
            <person name="Lalanne C."/>
            <person name="Gautier V."/>
            <person name="Ament-Velasquez S.L."/>
            <person name="Kruys A."/>
            <person name="Hutchinson M.I."/>
            <person name="Powell A.J."/>
            <person name="Barry K."/>
            <person name="Miller A.N."/>
            <person name="Grigoriev I.V."/>
            <person name="Debuchy R."/>
            <person name="Gladieux P."/>
            <person name="Thoren M.H."/>
            <person name="Johannesson H."/>
        </authorList>
    </citation>
    <scope>NUCLEOTIDE SEQUENCE</scope>
    <source>
        <strain evidence="2">CBS 118394</strain>
    </source>
</reference>
<evidence type="ECO:0000313" key="2">
    <source>
        <dbReference type="EMBL" id="KAK3312145.1"/>
    </source>
</evidence>
<reference evidence="2" key="1">
    <citation type="journal article" date="2023" name="Mol. Phylogenet. Evol.">
        <title>Genome-scale phylogeny and comparative genomics of the fungal order Sordariales.</title>
        <authorList>
            <person name="Hensen N."/>
            <person name="Bonometti L."/>
            <person name="Westerberg I."/>
            <person name="Brannstrom I.O."/>
            <person name="Guillou S."/>
            <person name="Cros-Aarteil S."/>
            <person name="Calhoun S."/>
            <person name="Haridas S."/>
            <person name="Kuo A."/>
            <person name="Mondo S."/>
            <person name="Pangilinan J."/>
            <person name="Riley R."/>
            <person name="LaButti K."/>
            <person name="Andreopoulos B."/>
            <person name="Lipzen A."/>
            <person name="Chen C."/>
            <person name="Yan M."/>
            <person name="Daum C."/>
            <person name="Ng V."/>
            <person name="Clum A."/>
            <person name="Steindorff A."/>
            <person name="Ohm R.A."/>
            <person name="Martin F."/>
            <person name="Silar P."/>
            <person name="Natvig D.O."/>
            <person name="Lalanne C."/>
            <person name="Gautier V."/>
            <person name="Ament-Velasquez S.L."/>
            <person name="Kruys A."/>
            <person name="Hutchinson M.I."/>
            <person name="Powell A.J."/>
            <person name="Barry K."/>
            <person name="Miller A.N."/>
            <person name="Grigoriev I.V."/>
            <person name="Debuchy R."/>
            <person name="Gladieux P."/>
            <person name="Hiltunen Thoren M."/>
            <person name="Johannesson H."/>
        </authorList>
    </citation>
    <scope>NUCLEOTIDE SEQUENCE</scope>
    <source>
        <strain evidence="2">CBS 118394</strain>
    </source>
</reference>
<organism evidence="2 3">
    <name type="scientific">Apodospora peruviana</name>
    <dbReference type="NCBI Taxonomy" id="516989"/>
    <lineage>
        <taxon>Eukaryota</taxon>
        <taxon>Fungi</taxon>
        <taxon>Dikarya</taxon>
        <taxon>Ascomycota</taxon>
        <taxon>Pezizomycotina</taxon>
        <taxon>Sordariomycetes</taxon>
        <taxon>Sordariomycetidae</taxon>
        <taxon>Sordariales</taxon>
        <taxon>Lasiosphaeriaceae</taxon>
        <taxon>Apodospora</taxon>
    </lineage>
</organism>
<feature type="region of interest" description="Disordered" evidence="1">
    <location>
        <begin position="1"/>
        <end position="47"/>
    </location>
</feature>
<dbReference type="Proteomes" id="UP001283341">
    <property type="component" value="Unassembled WGS sequence"/>
</dbReference>
<dbReference type="AlphaFoldDB" id="A0AAE0HSM7"/>
<evidence type="ECO:0000256" key="1">
    <source>
        <dbReference type="SAM" id="MobiDB-lite"/>
    </source>
</evidence>
<evidence type="ECO:0000313" key="3">
    <source>
        <dbReference type="Proteomes" id="UP001283341"/>
    </source>
</evidence>
<accession>A0AAE0HSM7</accession>
<feature type="compositionally biased region" description="Gly residues" evidence="1">
    <location>
        <begin position="1"/>
        <end position="12"/>
    </location>
</feature>